<gene>
    <name evidence="2" type="ORF">VOLCADRAFT_89746</name>
</gene>
<dbReference type="EMBL" id="GL378335">
    <property type="protein sequence ID" value="EFJ49381.1"/>
    <property type="molecule type" value="Genomic_DNA"/>
</dbReference>
<evidence type="ECO:0000313" key="2">
    <source>
        <dbReference type="EMBL" id="EFJ49381.1"/>
    </source>
</evidence>
<keyword evidence="3" id="KW-1185">Reference proteome</keyword>
<dbReference type="AlphaFoldDB" id="D8TSJ2"/>
<dbReference type="KEGG" id="vcn:VOLCADRAFT_89746"/>
<dbReference type="InParanoid" id="D8TSJ2"/>
<proteinExistence type="predicted"/>
<sequence length="142" mass="15194">MQGSPVDLWVQPGGGSEKSPDKAVEEATSGRLIAVTSILEAPDLSFAQGGLDIRWHEKWGELILDPSEDPIARPIGTIKGQQDETSVVSTPELQPPSRPNGYPAESELGTAKTLLQQGWSRLQELDSVAAVDGTPDEEFSSN</sequence>
<accession>D8TSJ2</accession>
<feature type="region of interest" description="Disordered" evidence="1">
    <location>
        <begin position="1"/>
        <end position="25"/>
    </location>
</feature>
<evidence type="ECO:0000313" key="3">
    <source>
        <dbReference type="Proteomes" id="UP000001058"/>
    </source>
</evidence>
<dbReference type="RefSeq" id="XP_002949362.1">
    <property type="nucleotide sequence ID" value="XM_002949316.1"/>
</dbReference>
<protein>
    <submittedName>
        <fullName evidence="2">Uncharacterized protein</fullName>
    </submittedName>
</protein>
<dbReference type="Proteomes" id="UP000001058">
    <property type="component" value="Unassembled WGS sequence"/>
</dbReference>
<dbReference type="GeneID" id="9618648"/>
<feature type="compositionally biased region" description="Polar residues" evidence="1">
    <location>
        <begin position="79"/>
        <end position="92"/>
    </location>
</feature>
<evidence type="ECO:0000256" key="1">
    <source>
        <dbReference type="SAM" id="MobiDB-lite"/>
    </source>
</evidence>
<reference evidence="2 3" key="1">
    <citation type="journal article" date="2010" name="Science">
        <title>Genomic analysis of organismal complexity in the multicellular green alga Volvox carteri.</title>
        <authorList>
            <person name="Prochnik S.E."/>
            <person name="Umen J."/>
            <person name="Nedelcu A.M."/>
            <person name="Hallmann A."/>
            <person name="Miller S.M."/>
            <person name="Nishii I."/>
            <person name="Ferris P."/>
            <person name="Kuo A."/>
            <person name="Mitros T."/>
            <person name="Fritz-Laylin L.K."/>
            <person name="Hellsten U."/>
            <person name="Chapman J."/>
            <person name="Simakov O."/>
            <person name="Rensing S.A."/>
            <person name="Terry A."/>
            <person name="Pangilinan J."/>
            <person name="Kapitonov V."/>
            <person name="Jurka J."/>
            <person name="Salamov A."/>
            <person name="Shapiro H."/>
            <person name="Schmutz J."/>
            <person name="Grimwood J."/>
            <person name="Lindquist E."/>
            <person name="Lucas S."/>
            <person name="Grigoriev I.V."/>
            <person name="Schmitt R."/>
            <person name="Kirk D."/>
            <person name="Rokhsar D.S."/>
        </authorList>
    </citation>
    <scope>NUCLEOTIDE SEQUENCE [LARGE SCALE GENOMIC DNA]</scope>
    <source>
        <strain evidence="3">f. Nagariensis / Eve</strain>
    </source>
</reference>
<feature type="region of interest" description="Disordered" evidence="1">
    <location>
        <begin position="69"/>
        <end position="115"/>
    </location>
</feature>
<organism evidence="3">
    <name type="scientific">Volvox carteri f. nagariensis</name>
    <dbReference type="NCBI Taxonomy" id="3068"/>
    <lineage>
        <taxon>Eukaryota</taxon>
        <taxon>Viridiplantae</taxon>
        <taxon>Chlorophyta</taxon>
        <taxon>core chlorophytes</taxon>
        <taxon>Chlorophyceae</taxon>
        <taxon>CS clade</taxon>
        <taxon>Chlamydomonadales</taxon>
        <taxon>Volvocaceae</taxon>
        <taxon>Volvox</taxon>
    </lineage>
</organism>
<name>D8TSJ2_VOLCA</name>